<reference evidence="2" key="1">
    <citation type="submission" date="2016-10" db="EMBL/GenBank/DDBJ databases">
        <authorList>
            <person name="Varghese N."/>
            <person name="Submissions S."/>
        </authorList>
    </citation>
    <scope>NUCLEOTIDE SEQUENCE [LARGE SCALE GENOMIC DNA]</scope>
    <source>
        <strain evidence="2">CGMCC 1.8704</strain>
    </source>
</reference>
<dbReference type="AlphaFoldDB" id="A0A1H8PHD0"/>
<dbReference type="OrthoDB" id="878483at2"/>
<protein>
    <recommendedName>
        <fullName evidence="3">Lipoprotein</fullName>
    </recommendedName>
</protein>
<dbReference type="Proteomes" id="UP000198657">
    <property type="component" value="Unassembled WGS sequence"/>
</dbReference>
<evidence type="ECO:0000313" key="1">
    <source>
        <dbReference type="EMBL" id="SEO41134.1"/>
    </source>
</evidence>
<dbReference type="RefSeq" id="WP_091172103.1">
    <property type="nucleotide sequence ID" value="NZ_CBCSFM010000006.1"/>
</dbReference>
<evidence type="ECO:0000313" key="2">
    <source>
        <dbReference type="Proteomes" id="UP000198657"/>
    </source>
</evidence>
<name>A0A1H8PHD0_9FLAO</name>
<sequence>MKHFTLLLLVSAILIGCQNKDNNSSKIPVTNNVQDTVSIVEENTEKTPDSTTNVETKSTHGLILTSNALQIVNKNTGSTSEIPFGKPFDQMTEIVNNILQSKPKSIGINTECGAGPLKMATWNNGLTLVFQKKESESKTPETEWYFAGWFVGSNSENSPRISTMAGISIGSTRAEMESAYVITVNKTSLGYEFSTASGLSGIFDGANKESKITNLWSGLSCNFR</sequence>
<accession>A0A1H8PHD0</accession>
<dbReference type="PROSITE" id="PS51257">
    <property type="entry name" value="PROKAR_LIPOPROTEIN"/>
    <property type="match status" value="1"/>
</dbReference>
<keyword evidence="2" id="KW-1185">Reference proteome</keyword>
<evidence type="ECO:0008006" key="3">
    <source>
        <dbReference type="Google" id="ProtNLM"/>
    </source>
</evidence>
<dbReference type="EMBL" id="FODN01000006">
    <property type="protein sequence ID" value="SEO41134.1"/>
    <property type="molecule type" value="Genomic_DNA"/>
</dbReference>
<gene>
    <name evidence="1" type="ORF">SAMN04487942_2687</name>
</gene>
<organism evidence="1 2">
    <name type="scientific">Flavobacterium sinopsychrotolerans</name>
    <dbReference type="NCBI Taxonomy" id="604089"/>
    <lineage>
        <taxon>Bacteria</taxon>
        <taxon>Pseudomonadati</taxon>
        <taxon>Bacteroidota</taxon>
        <taxon>Flavobacteriia</taxon>
        <taxon>Flavobacteriales</taxon>
        <taxon>Flavobacteriaceae</taxon>
        <taxon>Flavobacterium</taxon>
    </lineage>
</organism>
<proteinExistence type="predicted"/>